<sequence length="42" mass="4503">MELSFDLSLTSHGWASRSDFHFSSAHQPLQGRGGKVASTVIG</sequence>
<reference evidence="1 2" key="1">
    <citation type="submission" date="2014-06" db="EMBL/GenBank/DDBJ databases">
        <title>Functional and comparative genomic analyses of the Drosophila gut microbiota identify candidate symbiosis factors.</title>
        <authorList>
            <person name="Newell P.D."/>
            <person name="Chaston J.M."/>
            <person name="Douglas A.E."/>
        </authorList>
    </citation>
    <scope>NUCLEOTIDE SEQUENCE [LARGE SCALE GENOMIC DNA]</scope>
    <source>
        <strain evidence="1 2">DmCS_006</strain>
    </source>
</reference>
<name>A0A094ZTV3_9PROT</name>
<dbReference type="AlphaFoldDB" id="A0A094ZTV3"/>
<gene>
    <name evidence="1" type="ORF">AtDm6_0746</name>
</gene>
<evidence type="ECO:0000313" key="2">
    <source>
        <dbReference type="Proteomes" id="UP000029448"/>
    </source>
</evidence>
<proteinExistence type="predicted"/>
<accession>A0A094ZTV3</accession>
<evidence type="ECO:0000313" key="1">
    <source>
        <dbReference type="EMBL" id="KGB25551.1"/>
    </source>
</evidence>
<comment type="caution">
    <text evidence="1">The sequence shown here is derived from an EMBL/GenBank/DDBJ whole genome shotgun (WGS) entry which is preliminary data.</text>
</comment>
<keyword evidence="2" id="KW-1185">Reference proteome</keyword>
<protein>
    <submittedName>
        <fullName evidence="1">Uncharacterized protein</fullName>
    </submittedName>
</protein>
<dbReference type="EMBL" id="JOKM01000018">
    <property type="protein sequence ID" value="KGB25551.1"/>
    <property type="molecule type" value="Genomic_DNA"/>
</dbReference>
<dbReference type="Proteomes" id="UP000029448">
    <property type="component" value="Unassembled WGS sequence"/>
</dbReference>
<organism evidence="1 2">
    <name type="scientific">Acetobacter tropicalis</name>
    <dbReference type="NCBI Taxonomy" id="104102"/>
    <lineage>
        <taxon>Bacteria</taxon>
        <taxon>Pseudomonadati</taxon>
        <taxon>Pseudomonadota</taxon>
        <taxon>Alphaproteobacteria</taxon>
        <taxon>Acetobacterales</taxon>
        <taxon>Acetobacteraceae</taxon>
        <taxon>Acetobacter</taxon>
    </lineage>
</organism>